<comment type="caution">
    <text evidence="3">The sequence shown here is derived from an EMBL/GenBank/DDBJ whole genome shotgun (WGS) entry which is preliminary data.</text>
</comment>
<keyword evidence="4" id="KW-1185">Reference proteome</keyword>
<reference evidence="3" key="1">
    <citation type="submission" date="2020-09" db="EMBL/GenBank/DDBJ databases">
        <title>A novel bacterium of genus Paenibacillus, isolated from South China Sea.</title>
        <authorList>
            <person name="Huang H."/>
            <person name="Mo K."/>
            <person name="Hu Y."/>
        </authorList>
    </citation>
    <scope>NUCLEOTIDE SEQUENCE</scope>
    <source>
        <strain evidence="3">IB182496</strain>
    </source>
</reference>
<dbReference type="AlphaFoldDB" id="A0A927BYM0"/>
<dbReference type="EMBL" id="JACXIZ010000047">
    <property type="protein sequence ID" value="MBD2847894.1"/>
    <property type="molecule type" value="Genomic_DNA"/>
</dbReference>
<evidence type="ECO:0000313" key="4">
    <source>
        <dbReference type="Proteomes" id="UP000621560"/>
    </source>
</evidence>
<feature type="compositionally biased region" description="Basic residues" evidence="1">
    <location>
        <begin position="1"/>
        <end position="15"/>
    </location>
</feature>
<dbReference type="InterPro" id="IPR025295">
    <property type="entry name" value="eCIS_core_dom"/>
</dbReference>
<feature type="compositionally biased region" description="Polar residues" evidence="1">
    <location>
        <begin position="106"/>
        <end position="123"/>
    </location>
</feature>
<dbReference type="Pfam" id="PF13699">
    <property type="entry name" value="eCIS_core"/>
    <property type="match status" value="1"/>
</dbReference>
<proteinExistence type="predicted"/>
<organism evidence="3 4">
    <name type="scientific">Paenibacillus sabuli</name>
    <dbReference type="NCBI Taxonomy" id="2772509"/>
    <lineage>
        <taxon>Bacteria</taxon>
        <taxon>Bacillati</taxon>
        <taxon>Bacillota</taxon>
        <taxon>Bacilli</taxon>
        <taxon>Bacillales</taxon>
        <taxon>Paenibacillaceae</taxon>
        <taxon>Paenibacillus</taxon>
    </lineage>
</organism>
<accession>A0A927BYM0</accession>
<feature type="region of interest" description="Disordered" evidence="1">
    <location>
        <begin position="1"/>
        <end position="38"/>
    </location>
</feature>
<dbReference type="RefSeq" id="WP_190920999.1">
    <property type="nucleotide sequence ID" value="NZ_JACXIZ010000047.1"/>
</dbReference>
<feature type="region of interest" description="Disordered" evidence="1">
    <location>
        <begin position="106"/>
        <end position="172"/>
    </location>
</feature>
<dbReference type="Proteomes" id="UP000621560">
    <property type="component" value="Unassembled WGS sequence"/>
</dbReference>
<evidence type="ECO:0000313" key="3">
    <source>
        <dbReference type="EMBL" id="MBD2847894.1"/>
    </source>
</evidence>
<sequence>MGMLRRYRSAHRKGRRREETDALPLQTRSAAAERATPAAQPMTLAPTHMHHLQRTVGNHAVQQLLRRKAEQPVPLVTPKLQIGAVHDPQEQQADQIAYRVVREINTTRPSDTTIQPSRSQSPAEMTEAESEHAAPGWTMLPLLPGRSKKKPQQKQAPPKVQMTPQPHQHPRQWAGGAFWQQGQTVEQLLARTRGNGDPLPAALAQELQQAFGADFSHVVVHTGETADRLARMVGARAFASGRDLYFAQGQYLPHTRGGQQLISHELAHVQQQMRQ</sequence>
<evidence type="ECO:0000256" key="1">
    <source>
        <dbReference type="SAM" id="MobiDB-lite"/>
    </source>
</evidence>
<feature type="domain" description="eCIS core" evidence="2">
    <location>
        <begin position="198"/>
        <end position="274"/>
    </location>
</feature>
<gene>
    <name evidence="3" type="ORF">IDH44_22085</name>
</gene>
<evidence type="ECO:0000259" key="2">
    <source>
        <dbReference type="Pfam" id="PF13699"/>
    </source>
</evidence>
<protein>
    <submittedName>
        <fullName evidence="3">DUF4157 domain-containing protein</fullName>
    </submittedName>
</protein>
<name>A0A927BYM0_9BACL</name>